<dbReference type="GO" id="GO:0030424">
    <property type="term" value="C:axon"/>
    <property type="evidence" value="ECO:0007669"/>
    <property type="project" value="TreeGrafter"/>
</dbReference>
<dbReference type="Gene3D" id="2.60.40.10">
    <property type="entry name" value="Immunoglobulins"/>
    <property type="match status" value="2"/>
</dbReference>
<accession>A0A7R8ZJX2</accession>
<dbReference type="GO" id="GO:0008046">
    <property type="term" value="F:axon guidance receptor activity"/>
    <property type="evidence" value="ECO:0007669"/>
    <property type="project" value="TreeGrafter"/>
</dbReference>
<dbReference type="PANTHER" id="PTHR45080">
    <property type="entry name" value="CONTACTIN 5"/>
    <property type="match status" value="1"/>
</dbReference>
<keyword evidence="2" id="KW-1015">Disulfide bond</keyword>
<keyword evidence="3" id="KW-0393">Immunoglobulin domain</keyword>
<dbReference type="GO" id="GO:0050808">
    <property type="term" value="P:synapse organization"/>
    <property type="evidence" value="ECO:0007669"/>
    <property type="project" value="TreeGrafter"/>
</dbReference>
<dbReference type="SMART" id="SM00409">
    <property type="entry name" value="IG"/>
    <property type="match status" value="2"/>
</dbReference>
<keyword evidence="1" id="KW-0732">Signal</keyword>
<dbReference type="GO" id="GO:0005886">
    <property type="term" value="C:plasma membrane"/>
    <property type="evidence" value="ECO:0007669"/>
    <property type="project" value="TreeGrafter"/>
</dbReference>
<gene>
    <name evidence="4" type="ORF">CTOB1V02_LOCUS884</name>
</gene>
<dbReference type="InterPro" id="IPR050958">
    <property type="entry name" value="Cell_Adh-Cytoskel_Orgn"/>
</dbReference>
<reference evidence="4" key="1">
    <citation type="submission" date="2020-11" db="EMBL/GenBank/DDBJ databases">
        <authorList>
            <person name="Tran Van P."/>
        </authorList>
    </citation>
    <scope>NUCLEOTIDE SEQUENCE</scope>
</reference>
<dbReference type="GO" id="GO:0043025">
    <property type="term" value="C:neuronal cell body"/>
    <property type="evidence" value="ECO:0007669"/>
    <property type="project" value="TreeGrafter"/>
</dbReference>
<dbReference type="AlphaFoldDB" id="A0A7R8ZJX2"/>
<dbReference type="CDD" id="cd00096">
    <property type="entry name" value="Ig"/>
    <property type="match status" value="1"/>
</dbReference>
<dbReference type="OrthoDB" id="6138780at2759"/>
<dbReference type="PANTHER" id="PTHR45080:SF8">
    <property type="entry name" value="IG-LIKE DOMAIN-CONTAINING PROTEIN"/>
    <property type="match status" value="1"/>
</dbReference>
<evidence type="ECO:0000256" key="2">
    <source>
        <dbReference type="ARBA" id="ARBA00023157"/>
    </source>
</evidence>
<dbReference type="InterPro" id="IPR036179">
    <property type="entry name" value="Ig-like_dom_sf"/>
</dbReference>
<protein>
    <submittedName>
        <fullName evidence="4">Uncharacterized protein</fullName>
    </submittedName>
</protein>
<name>A0A7R8ZJX2_9CRUS</name>
<dbReference type="PROSITE" id="PS50835">
    <property type="entry name" value="IG_LIKE"/>
    <property type="match status" value="2"/>
</dbReference>
<evidence type="ECO:0000313" key="4">
    <source>
        <dbReference type="EMBL" id="CAD7222887.1"/>
    </source>
</evidence>
<evidence type="ECO:0000256" key="1">
    <source>
        <dbReference type="ARBA" id="ARBA00022729"/>
    </source>
</evidence>
<sequence length="402" mass="44304">MYRILRAFLVVFTLCLLESCGTDAAIIRKTSLNSKGFLPAFRKRAMSQAGNWIPSAEGALHVSKSPPAEISVVLGEQLIIECAVFGEPAPNTILWLKNGLPLSQSPAESEVSFYRKGLEVGSVSARLVVPCVELSDAARYTCIARGQDGSQVGAKTAVNVEGGAPSKVSRCTSQDGSDSAVIQFWRPFLIEETKYDALFYCRSAGKGNTITWLLPDSSPVVNSDRMKVLSTGDLLLKNPSWEDMGEYTCHVEGPEGFDEVTTFFYPARHTWYFKQIDLWIPGHAGLEGNEAADRMTRQGSEMPYYGPQPAIPISLQHNFHDTNKEKGSPSGVGRSPPKPDGISLSSGRRNTRIGLQNYFDKKQSCRERGFRAIKCAKESVDLEIIDLEIIDLEINSEQPRKM</sequence>
<dbReference type="Pfam" id="PF13927">
    <property type="entry name" value="Ig_3"/>
    <property type="match status" value="1"/>
</dbReference>
<dbReference type="GO" id="GO:0007156">
    <property type="term" value="P:homophilic cell adhesion via plasma membrane adhesion molecules"/>
    <property type="evidence" value="ECO:0007669"/>
    <property type="project" value="TreeGrafter"/>
</dbReference>
<dbReference type="EMBL" id="OB660117">
    <property type="protein sequence ID" value="CAD7222887.1"/>
    <property type="molecule type" value="Genomic_DNA"/>
</dbReference>
<evidence type="ECO:0000256" key="3">
    <source>
        <dbReference type="ARBA" id="ARBA00023319"/>
    </source>
</evidence>
<dbReference type="InterPro" id="IPR013783">
    <property type="entry name" value="Ig-like_fold"/>
</dbReference>
<dbReference type="SUPFAM" id="SSF48726">
    <property type="entry name" value="Immunoglobulin"/>
    <property type="match status" value="2"/>
</dbReference>
<dbReference type="InterPro" id="IPR003598">
    <property type="entry name" value="Ig_sub2"/>
</dbReference>
<dbReference type="SMART" id="SM00408">
    <property type="entry name" value="IGc2"/>
    <property type="match status" value="2"/>
</dbReference>
<dbReference type="InterPro" id="IPR007110">
    <property type="entry name" value="Ig-like_dom"/>
</dbReference>
<dbReference type="InterPro" id="IPR003599">
    <property type="entry name" value="Ig_sub"/>
</dbReference>
<proteinExistence type="predicted"/>
<organism evidence="4">
    <name type="scientific">Cyprideis torosa</name>
    <dbReference type="NCBI Taxonomy" id="163714"/>
    <lineage>
        <taxon>Eukaryota</taxon>
        <taxon>Metazoa</taxon>
        <taxon>Ecdysozoa</taxon>
        <taxon>Arthropoda</taxon>
        <taxon>Crustacea</taxon>
        <taxon>Oligostraca</taxon>
        <taxon>Ostracoda</taxon>
        <taxon>Podocopa</taxon>
        <taxon>Podocopida</taxon>
        <taxon>Cytherocopina</taxon>
        <taxon>Cytheroidea</taxon>
        <taxon>Cytherideidae</taxon>
        <taxon>Cyprideis</taxon>
    </lineage>
</organism>